<dbReference type="SMART" id="SM00857">
    <property type="entry name" value="Resolvase"/>
    <property type="match status" value="1"/>
</dbReference>
<dbReference type="AlphaFoldDB" id="A0A6M0Q4M3"/>
<proteinExistence type="inferred from homology"/>
<dbReference type="Gene3D" id="3.40.50.1390">
    <property type="entry name" value="Resolvase, N-terminal catalytic domain"/>
    <property type="match status" value="1"/>
</dbReference>
<accession>A0A6M0Q4M3</accession>
<dbReference type="GO" id="GO:0000150">
    <property type="term" value="F:DNA strand exchange activity"/>
    <property type="evidence" value="ECO:0007669"/>
    <property type="project" value="InterPro"/>
</dbReference>
<dbReference type="RefSeq" id="WP_163176490.1">
    <property type="nucleotide sequence ID" value="NZ_JAAIWM010000001.1"/>
</dbReference>
<protein>
    <submittedName>
        <fullName evidence="3">Recombinase family protein</fullName>
    </submittedName>
</protein>
<organism evidence="3 4">
    <name type="scientific">Bacillus mesophilus</name>
    <dbReference type="NCBI Taxonomy" id="1808955"/>
    <lineage>
        <taxon>Bacteria</taxon>
        <taxon>Bacillati</taxon>
        <taxon>Bacillota</taxon>
        <taxon>Bacilli</taxon>
        <taxon>Bacillales</taxon>
        <taxon>Bacillaceae</taxon>
        <taxon>Bacillus</taxon>
    </lineage>
</organism>
<evidence type="ECO:0000313" key="3">
    <source>
        <dbReference type="EMBL" id="NEY70138.1"/>
    </source>
</evidence>
<dbReference type="Proteomes" id="UP000481043">
    <property type="component" value="Unassembled WGS sequence"/>
</dbReference>
<dbReference type="Pfam" id="PF00239">
    <property type="entry name" value="Resolvase"/>
    <property type="match status" value="1"/>
</dbReference>
<dbReference type="InterPro" id="IPR050639">
    <property type="entry name" value="SSR_resolvase"/>
</dbReference>
<reference evidence="3 4" key="1">
    <citation type="submission" date="2020-02" db="EMBL/GenBank/DDBJ databases">
        <title>Bacillus aquiflavi sp. nov., isolated from yellow water of strong flavor Chinese baijiu in Yibin region of China.</title>
        <authorList>
            <person name="Xie J."/>
        </authorList>
    </citation>
    <scope>NUCLEOTIDE SEQUENCE [LARGE SCALE GENOMIC DNA]</scope>
    <source>
        <strain evidence="3 4">SA4</strain>
    </source>
</reference>
<comment type="caution">
    <text evidence="3">The sequence shown here is derived from an EMBL/GenBank/DDBJ whole genome shotgun (WGS) entry which is preliminary data.</text>
</comment>
<dbReference type="EMBL" id="JAAIWM010000001">
    <property type="protein sequence ID" value="NEY70138.1"/>
    <property type="molecule type" value="Genomic_DNA"/>
</dbReference>
<dbReference type="PANTHER" id="PTHR30461:SF26">
    <property type="entry name" value="RESOLVASE HOMOLOG YNEB"/>
    <property type="match status" value="1"/>
</dbReference>
<evidence type="ECO:0000313" key="4">
    <source>
        <dbReference type="Proteomes" id="UP000481043"/>
    </source>
</evidence>
<dbReference type="InterPro" id="IPR006119">
    <property type="entry name" value="Resolv_N"/>
</dbReference>
<keyword evidence="4" id="KW-1185">Reference proteome</keyword>
<feature type="domain" description="Resolvase/invertase-type recombinase catalytic" evidence="2">
    <location>
        <begin position="2"/>
        <end position="147"/>
    </location>
</feature>
<dbReference type="CDD" id="cd00338">
    <property type="entry name" value="Ser_Recombinase"/>
    <property type="match status" value="1"/>
</dbReference>
<dbReference type="PROSITE" id="PS51736">
    <property type="entry name" value="RECOMBINASES_3"/>
    <property type="match status" value="1"/>
</dbReference>
<dbReference type="GO" id="GO:0003677">
    <property type="term" value="F:DNA binding"/>
    <property type="evidence" value="ECO:0007669"/>
    <property type="project" value="InterPro"/>
</dbReference>
<dbReference type="PANTHER" id="PTHR30461">
    <property type="entry name" value="DNA-INVERTASE FROM LAMBDOID PROPHAGE"/>
    <property type="match status" value="1"/>
</dbReference>
<dbReference type="InterPro" id="IPR036162">
    <property type="entry name" value="Resolvase-like_N_sf"/>
</dbReference>
<evidence type="ECO:0000259" key="2">
    <source>
        <dbReference type="PROSITE" id="PS51736"/>
    </source>
</evidence>
<name>A0A6M0Q4M3_9BACI</name>
<dbReference type="SUPFAM" id="SSF53041">
    <property type="entry name" value="Resolvase-like"/>
    <property type="match status" value="1"/>
</dbReference>
<comment type="similarity">
    <text evidence="1">Belongs to the site-specific recombinase resolvase family.</text>
</comment>
<gene>
    <name evidence="3" type="ORF">G4D63_00160</name>
</gene>
<sequence>MNAIIYARVSTNKETQEASLQRQVEELSHLAKDNGFSIVKTVTEKVSGFQIDRDGMIEILDYIKENKVDVFLIQDETRLGRGNAKLALIHLLFKENIKIFTSINQNEIELSDGDSLVLSIVSIVEEFQRKIQNTKIRRGMQRAIAHGYSPEKNFSNLHLSPGRSKIDVPIEEIIRLRNNKLTFKDIAITLNGLGYHISKATVNRRYNEYIQTKM</sequence>
<evidence type="ECO:0000256" key="1">
    <source>
        <dbReference type="ARBA" id="ARBA00009913"/>
    </source>
</evidence>